<organism evidence="2 3">
    <name type="scientific">Jannaschia ovalis</name>
    <dbReference type="NCBI Taxonomy" id="3038773"/>
    <lineage>
        <taxon>Bacteria</taxon>
        <taxon>Pseudomonadati</taxon>
        <taxon>Pseudomonadota</taxon>
        <taxon>Alphaproteobacteria</taxon>
        <taxon>Rhodobacterales</taxon>
        <taxon>Roseobacteraceae</taxon>
        <taxon>Jannaschia</taxon>
    </lineage>
</organism>
<dbReference type="Proteomes" id="UP001243420">
    <property type="component" value="Chromosome"/>
</dbReference>
<dbReference type="EMBL" id="CP122537">
    <property type="protein sequence ID" value="WGH80165.1"/>
    <property type="molecule type" value="Genomic_DNA"/>
</dbReference>
<evidence type="ECO:0000313" key="2">
    <source>
        <dbReference type="EMBL" id="WGH80165.1"/>
    </source>
</evidence>
<evidence type="ECO:0008006" key="4">
    <source>
        <dbReference type="Google" id="ProtNLM"/>
    </source>
</evidence>
<proteinExistence type="predicted"/>
<keyword evidence="3" id="KW-1185">Reference proteome</keyword>
<protein>
    <recommendedName>
        <fullName evidence="4">Flagellar assembly protein FliH</fullName>
    </recommendedName>
</protein>
<feature type="region of interest" description="Disordered" evidence="1">
    <location>
        <begin position="1"/>
        <end position="34"/>
    </location>
</feature>
<accession>A0ABY8LJ26</accession>
<dbReference type="RefSeq" id="WP_279967219.1">
    <property type="nucleotide sequence ID" value="NZ_CP122537.1"/>
</dbReference>
<reference evidence="2 3" key="1">
    <citation type="submission" date="2023-04" db="EMBL/GenBank/DDBJ databases">
        <title>Jannaschia ovalis sp. nov., a marine bacterium isolated from sea tidal flat.</title>
        <authorList>
            <person name="Kwon D.Y."/>
            <person name="Kim J.-J."/>
        </authorList>
    </citation>
    <scope>NUCLEOTIDE SEQUENCE [LARGE SCALE GENOMIC DNA]</scope>
    <source>
        <strain evidence="2 3">GRR-S6-38</strain>
    </source>
</reference>
<evidence type="ECO:0000313" key="3">
    <source>
        <dbReference type="Proteomes" id="UP001243420"/>
    </source>
</evidence>
<name>A0ABY8LJ26_9RHOB</name>
<gene>
    <name evidence="2" type="ORF">P8627_07840</name>
</gene>
<evidence type="ECO:0000256" key="1">
    <source>
        <dbReference type="SAM" id="MobiDB-lite"/>
    </source>
</evidence>
<sequence>MTALPLEDFGGPDEVATPAPAPDPAGTDRFDEGYSAGWDDAVARIDADQARLGTSLQETLTRLEARYAEATDGVIAALEPALRDIFDTLLPKAAQAAFLPVLLDEVTGLLRDEARELSVLVAPEEASALNRLLERAGETAAQVKVRPEPALAVSQALVRWDGQERRIDMEAVLAALDGALDAFLSELTPGARVAAGNGYREARDG</sequence>